<name>A0A2P1EL92_9VIRU</name>
<evidence type="ECO:0000313" key="1">
    <source>
        <dbReference type="EMBL" id="AVL94669.1"/>
    </source>
</evidence>
<protein>
    <submittedName>
        <fullName evidence="1">Uncharacterized protein</fullName>
    </submittedName>
</protein>
<proteinExistence type="predicted"/>
<accession>A0A2P1EL92</accession>
<dbReference type="Proteomes" id="UP000289600">
    <property type="component" value="Segment"/>
</dbReference>
<evidence type="ECO:0000313" key="2">
    <source>
        <dbReference type="Proteomes" id="UP000289600"/>
    </source>
</evidence>
<sequence length="86" mass="10051">MSKKIDYKNKPFWNYESSMGDDTNVSVRCYNTISYSDYYNYLGNFISSQNYRIKHISSPSKTITGEIICLIKLSGREEVIFKNDRA</sequence>
<gene>
    <name evidence="1" type="ORF">mc_283</name>
</gene>
<reference evidence="2" key="1">
    <citation type="submission" date="2018-01" db="EMBL/GenBank/DDBJ databases">
        <title>Testimony of 'menage a trois' revealed by the proteome of Megavirus virophage.</title>
        <authorList>
            <person name="Jeudy S."/>
            <person name="Bertaux L."/>
            <person name="Alempic J.-M."/>
            <person name="Lartigue A."/>
            <person name="Legendre M."/>
            <person name="Philippe N."/>
            <person name="Beucher L."/>
            <person name="Biondi E."/>
            <person name="Juul S."/>
            <person name="Turner D."/>
            <person name="Coute Y."/>
            <person name="Claverie J.-M."/>
            <person name="Abergel C."/>
        </authorList>
    </citation>
    <scope>NUCLEOTIDE SEQUENCE [LARGE SCALE GENOMIC DNA]</scope>
</reference>
<dbReference type="EMBL" id="MG807320">
    <property type="protein sequence ID" value="AVL94669.1"/>
    <property type="molecule type" value="Genomic_DNA"/>
</dbReference>
<keyword evidence="2" id="KW-1185">Reference proteome</keyword>
<organism evidence="1 2">
    <name type="scientific">Moumouvirus australiensis</name>
    <dbReference type="NCBI Taxonomy" id="2109587"/>
    <lineage>
        <taxon>Viruses</taxon>
        <taxon>Varidnaviria</taxon>
        <taxon>Bamfordvirae</taxon>
        <taxon>Nucleocytoviricota</taxon>
        <taxon>Megaviricetes</taxon>
        <taxon>Imitervirales</taxon>
        <taxon>Mimiviridae</taxon>
        <taxon>Megamimivirinae</taxon>
        <taxon>Moumouvirus</taxon>
        <taxon>Moumouvirus australiense</taxon>
    </lineage>
</organism>